<comment type="caution">
    <text evidence="5">The sequence shown here is derived from an EMBL/GenBank/DDBJ whole genome shotgun (WGS) entry which is preliminary data.</text>
</comment>
<dbReference type="GO" id="GO:0016746">
    <property type="term" value="F:acyltransferase activity"/>
    <property type="evidence" value="ECO:0007669"/>
    <property type="project" value="UniProtKB-KW"/>
</dbReference>
<dbReference type="InterPro" id="IPR050179">
    <property type="entry name" value="Trans_hexapeptide_repeat"/>
</dbReference>
<dbReference type="Pfam" id="PF00132">
    <property type="entry name" value="Hexapep"/>
    <property type="match status" value="1"/>
</dbReference>
<evidence type="ECO:0000256" key="3">
    <source>
        <dbReference type="ARBA" id="ARBA00022737"/>
    </source>
</evidence>
<gene>
    <name evidence="5" type="ORF">METUNv1_03534</name>
</gene>
<evidence type="ECO:0000256" key="1">
    <source>
        <dbReference type="ARBA" id="ARBA00007274"/>
    </source>
</evidence>
<dbReference type="SUPFAM" id="SSF51161">
    <property type="entry name" value="Trimeric LpxA-like enzymes"/>
    <property type="match status" value="1"/>
</dbReference>
<dbReference type="RefSeq" id="WP_008064012.1">
    <property type="nucleotide sequence ID" value="NZ_AFHG01000058.1"/>
</dbReference>
<name>F5RGU3_METUF</name>
<dbReference type="InterPro" id="IPR018357">
    <property type="entry name" value="Hexapep_transf_CS"/>
</dbReference>
<evidence type="ECO:0000313" key="5">
    <source>
        <dbReference type="EMBL" id="EGK70147.1"/>
    </source>
</evidence>
<dbReference type="PANTHER" id="PTHR43300">
    <property type="entry name" value="ACETYLTRANSFERASE"/>
    <property type="match status" value="1"/>
</dbReference>
<proteinExistence type="inferred from homology"/>
<sequence length="226" mass="24806">MSRMLDLLRWVLVRRRALARRLPGFHASVFSYADDRSTFEGYNRLTPGTLAFSARVGRASYIGGARVQNCRIGAFCSIGARTRIGGLSRHPTHWLSTHPAFFSPRAQAGFSFVDALHFDEVADVTIGNDVWIGAGVMVLDGVTIGDGAIVAAGAVVTRDVAPYAVVGGVPARVIRFRYPDASIRALLELAWWSWPLEKIRAAAPLFRQPGDQAVQQLVEFDRRHSS</sequence>
<dbReference type="eggNOG" id="COG0110">
    <property type="taxonomic scope" value="Bacteria"/>
</dbReference>
<protein>
    <submittedName>
        <fullName evidence="5">Chloramphenicol acetyltransferase</fullName>
    </submittedName>
</protein>
<evidence type="ECO:0000256" key="4">
    <source>
        <dbReference type="ARBA" id="ARBA00023315"/>
    </source>
</evidence>
<evidence type="ECO:0000256" key="2">
    <source>
        <dbReference type="ARBA" id="ARBA00022679"/>
    </source>
</evidence>
<dbReference type="CDD" id="cd03349">
    <property type="entry name" value="LbH_XAT"/>
    <property type="match status" value="1"/>
</dbReference>
<dbReference type="PROSITE" id="PS00101">
    <property type="entry name" value="HEXAPEP_TRANSFERASES"/>
    <property type="match status" value="1"/>
</dbReference>
<dbReference type="Proteomes" id="UP000005019">
    <property type="component" value="Unassembled WGS sequence"/>
</dbReference>
<dbReference type="EMBL" id="AFHG01000058">
    <property type="protein sequence ID" value="EGK70147.1"/>
    <property type="molecule type" value="Genomic_DNA"/>
</dbReference>
<dbReference type="AlphaFoldDB" id="F5RGU3"/>
<dbReference type="InterPro" id="IPR011004">
    <property type="entry name" value="Trimer_LpxA-like_sf"/>
</dbReference>
<keyword evidence="6" id="KW-1185">Reference proteome</keyword>
<dbReference type="OrthoDB" id="272049at2"/>
<keyword evidence="3" id="KW-0677">Repeat</keyword>
<reference evidence="5 6" key="1">
    <citation type="journal article" date="2011" name="J. Bacteriol.">
        <title>Genome sequence of Methyloversatilis universalis FAM5T, a methylotrophic representative of the order Rhodocyclales.</title>
        <authorList>
            <person name="Kittichotirat W."/>
            <person name="Good N.M."/>
            <person name="Hall R."/>
            <person name="Bringel F."/>
            <person name="Lajus A."/>
            <person name="Medigue C."/>
            <person name="Smalley N.E."/>
            <person name="Beck D."/>
            <person name="Bumgarner R."/>
            <person name="Vuilleumier S."/>
            <person name="Kalyuzhnaya M.G."/>
        </authorList>
    </citation>
    <scope>NUCLEOTIDE SEQUENCE [LARGE SCALE GENOMIC DNA]</scope>
    <source>
        <strain evidence="6">ATCC BAA-1314 / JCM 13912 / FAM5</strain>
    </source>
</reference>
<keyword evidence="4" id="KW-0012">Acyltransferase</keyword>
<dbReference type="PANTHER" id="PTHR43300:SF11">
    <property type="entry name" value="ACETYLTRANSFERASE RV3034C-RELATED"/>
    <property type="match status" value="1"/>
</dbReference>
<comment type="similarity">
    <text evidence="1">Belongs to the transferase hexapeptide repeat family.</text>
</comment>
<accession>F5RGU3</accession>
<evidence type="ECO:0000313" key="6">
    <source>
        <dbReference type="Proteomes" id="UP000005019"/>
    </source>
</evidence>
<keyword evidence="2 5" id="KW-0808">Transferase</keyword>
<organism evidence="5 6">
    <name type="scientific">Methyloversatilis universalis (strain ATCC BAA-1314 / DSM 25237 / JCM 13912 / CCUG 52030 / FAM5)</name>
    <dbReference type="NCBI Taxonomy" id="1000565"/>
    <lineage>
        <taxon>Bacteria</taxon>
        <taxon>Pseudomonadati</taxon>
        <taxon>Pseudomonadota</taxon>
        <taxon>Betaproteobacteria</taxon>
        <taxon>Nitrosomonadales</taxon>
        <taxon>Sterolibacteriaceae</taxon>
        <taxon>Methyloversatilis</taxon>
    </lineage>
</organism>
<dbReference type="InterPro" id="IPR001451">
    <property type="entry name" value="Hexapep"/>
</dbReference>
<dbReference type="STRING" id="1000565.METUNv1_03534"/>
<dbReference type="Gene3D" id="2.160.10.10">
    <property type="entry name" value="Hexapeptide repeat proteins"/>
    <property type="match status" value="1"/>
</dbReference>